<accession>A0A4Y2MBD5</accession>
<keyword evidence="7" id="KW-0915">Sodium</keyword>
<evidence type="ECO:0000256" key="5">
    <source>
        <dbReference type="ARBA" id="ARBA00022692"/>
    </source>
</evidence>
<dbReference type="InterPro" id="IPR001873">
    <property type="entry name" value="ENaC"/>
</dbReference>
<evidence type="ECO:0000256" key="10">
    <source>
        <dbReference type="ARBA" id="ARBA00023201"/>
    </source>
</evidence>
<comment type="similarity">
    <text evidence="2 12">Belongs to the amiloride-sensitive sodium channel (TC 1.A.6) family.</text>
</comment>
<keyword evidence="10 12" id="KW-0739">Sodium transport</keyword>
<keyword evidence="11 12" id="KW-0407">Ion channel</keyword>
<evidence type="ECO:0000313" key="14">
    <source>
        <dbReference type="Proteomes" id="UP000499080"/>
    </source>
</evidence>
<keyword evidence="3 12" id="KW-0813">Transport</keyword>
<dbReference type="Pfam" id="PF00858">
    <property type="entry name" value="ASC"/>
    <property type="match status" value="1"/>
</dbReference>
<evidence type="ECO:0000256" key="2">
    <source>
        <dbReference type="ARBA" id="ARBA00007193"/>
    </source>
</evidence>
<evidence type="ECO:0000256" key="9">
    <source>
        <dbReference type="ARBA" id="ARBA00023136"/>
    </source>
</evidence>
<evidence type="ECO:0000256" key="7">
    <source>
        <dbReference type="ARBA" id="ARBA00023053"/>
    </source>
</evidence>
<evidence type="ECO:0000256" key="4">
    <source>
        <dbReference type="ARBA" id="ARBA00022461"/>
    </source>
</evidence>
<evidence type="ECO:0000313" key="13">
    <source>
        <dbReference type="EMBL" id="GBN23949.1"/>
    </source>
</evidence>
<organism evidence="13 14">
    <name type="scientific">Araneus ventricosus</name>
    <name type="common">Orbweaver spider</name>
    <name type="synonym">Epeira ventricosa</name>
    <dbReference type="NCBI Taxonomy" id="182803"/>
    <lineage>
        <taxon>Eukaryota</taxon>
        <taxon>Metazoa</taxon>
        <taxon>Ecdysozoa</taxon>
        <taxon>Arthropoda</taxon>
        <taxon>Chelicerata</taxon>
        <taxon>Arachnida</taxon>
        <taxon>Araneae</taxon>
        <taxon>Araneomorphae</taxon>
        <taxon>Entelegynae</taxon>
        <taxon>Araneoidea</taxon>
        <taxon>Araneidae</taxon>
        <taxon>Araneus</taxon>
    </lineage>
</organism>
<dbReference type="EMBL" id="BGPR01007059">
    <property type="protein sequence ID" value="GBN23949.1"/>
    <property type="molecule type" value="Genomic_DNA"/>
</dbReference>
<keyword evidence="6" id="KW-1133">Transmembrane helix</keyword>
<evidence type="ECO:0000256" key="12">
    <source>
        <dbReference type="RuleBase" id="RU000679"/>
    </source>
</evidence>
<name>A0A4Y2MBD5_ARAVE</name>
<keyword evidence="5 12" id="KW-0812">Transmembrane</keyword>
<reference evidence="13 14" key="1">
    <citation type="journal article" date="2019" name="Sci. Rep.">
        <title>Orb-weaving spider Araneus ventricosus genome elucidates the spidroin gene catalogue.</title>
        <authorList>
            <person name="Kono N."/>
            <person name="Nakamura H."/>
            <person name="Ohtoshi R."/>
            <person name="Moran D.A.P."/>
            <person name="Shinohara A."/>
            <person name="Yoshida Y."/>
            <person name="Fujiwara M."/>
            <person name="Mori M."/>
            <person name="Tomita M."/>
            <person name="Arakawa K."/>
        </authorList>
    </citation>
    <scope>NUCLEOTIDE SEQUENCE [LARGE SCALE GENOMIC DNA]</scope>
</reference>
<dbReference type="AlphaFoldDB" id="A0A4Y2MBD5"/>
<dbReference type="Proteomes" id="UP000499080">
    <property type="component" value="Unassembled WGS sequence"/>
</dbReference>
<protein>
    <submittedName>
        <fullName evidence="13">Uncharacterized protein</fullName>
    </submittedName>
</protein>
<dbReference type="GO" id="GO:0016020">
    <property type="term" value="C:membrane"/>
    <property type="evidence" value="ECO:0007669"/>
    <property type="project" value="UniProtKB-SubCell"/>
</dbReference>
<evidence type="ECO:0000256" key="11">
    <source>
        <dbReference type="ARBA" id="ARBA00023303"/>
    </source>
</evidence>
<keyword evidence="8 12" id="KW-0406">Ion transport</keyword>
<comment type="caution">
    <text evidence="13">The sequence shown here is derived from an EMBL/GenBank/DDBJ whole genome shotgun (WGS) entry which is preliminary data.</text>
</comment>
<evidence type="ECO:0000256" key="6">
    <source>
        <dbReference type="ARBA" id="ARBA00022989"/>
    </source>
</evidence>
<sequence>MCLELCRSEYAKAKYGCDWGMTMVSSVRDLCLRDYKQPNNSQEKEGEMKDKRLICIQNCKQGCLKLQYKYRIKETEYITGKSDVGEGRVELQRIALQSVSVSHPRLPAYSIGCKPKLVLLGKRASHSPRRQPGPGPRNSIY</sequence>
<keyword evidence="14" id="KW-1185">Reference proteome</keyword>
<evidence type="ECO:0000256" key="3">
    <source>
        <dbReference type="ARBA" id="ARBA00022448"/>
    </source>
</evidence>
<evidence type="ECO:0000256" key="8">
    <source>
        <dbReference type="ARBA" id="ARBA00023065"/>
    </source>
</evidence>
<keyword evidence="9" id="KW-0472">Membrane</keyword>
<proteinExistence type="inferred from homology"/>
<dbReference type="GO" id="GO:0005272">
    <property type="term" value="F:sodium channel activity"/>
    <property type="evidence" value="ECO:0007669"/>
    <property type="project" value="UniProtKB-KW"/>
</dbReference>
<evidence type="ECO:0000256" key="1">
    <source>
        <dbReference type="ARBA" id="ARBA00004141"/>
    </source>
</evidence>
<comment type="subcellular location">
    <subcellularLocation>
        <location evidence="1">Membrane</location>
        <topology evidence="1">Multi-pass membrane protein</topology>
    </subcellularLocation>
</comment>
<gene>
    <name evidence="13" type="ORF">AVEN_255472_1</name>
</gene>
<keyword evidence="4 12" id="KW-0894">Sodium channel</keyword>